<dbReference type="EMBL" id="BMWH01000012">
    <property type="protein sequence ID" value="GGZ92412.1"/>
    <property type="molecule type" value="Genomic_DNA"/>
</dbReference>
<proteinExistence type="predicted"/>
<name>A0A918VEY6_9ACTN</name>
<protein>
    <submittedName>
        <fullName evidence="1">Uncharacterized protein</fullName>
    </submittedName>
</protein>
<dbReference type="AlphaFoldDB" id="A0A918VEY6"/>
<reference evidence="1" key="1">
    <citation type="journal article" date="2014" name="Int. J. Syst. Evol. Microbiol.">
        <title>Complete genome sequence of Corynebacterium casei LMG S-19264T (=DSM 44701T), isolated from a smear-ripened cheese.</title>
        <authorList>
            <consortium name="US DOE Joint Genome Institute (JGI-PGF)"/>
            <person name="Walter F."/>
            <person name="Albersmeier A."/>
            <person name="Kalinowski J."/>
            <person name="Ruckert C."/>
        </authorList>
    </citation>
    <scope>NUCLEOTIDE SEQUENCE</scope>
    <source>
        <strain evidence="1">JCM 5016</strain>
    </source>
</reference>
<keyword evidence="2" id="KW-1185">Reference proteome</keyword>
<dbReference type="Proteomes" id="UP000623010">
    <property type="component" value="Unassembled WGS sequence"/>
</dbReference>
<evidence type="ECO:0000313" key="1">
    <source>
        <dbReference type="EMBL" id="GGZ92412.1"/>
    </source>
</evidence>
<comment type="caution">
    <text evidence="1">The sequence shown here is derived from an EMBL/GenBank/DDBJ whole genome shotgun (WGS) entry which is preliminary data.</text>
</comment>
<organism evidence="1 2">
    <name type="scientific">Streptomyces echinoruber</name>
    <dbReference type="NCBI Taxonomy" id="68898"/>
    <lineage>
        <taxon>Bacteria</taxon>
        <taxon>Bacillati</taxon>
        <taxon>Actinomycetota</taxon>
        <taxon>Actinomycetes</taxon>
        <taxon>Kitasatosporales</taxon>
        <taxon>Streptomycetaceae</taxon>
        <taxon>Streptomyces</taxon>
    </lineage>
</organism>
<reference evidence="1" key="2">
    <citation type="submission" date="2020-09" db="EMBL/GenBank/DDBJ databases">
        <authorList>
            <person name="Sun Q."/>
            <person name="Ohkuma M."/>
        </authorList>
    </citation>
    <scope>NUCLEOTIDE SEQUENCE</scope>
    <source>
        <strain evidence="1">JCM 5016</strain>
    </source>
</reference>
<evidence type="ECO:0000313" key="2">
    <source>
        <dbReference type="Proteomes" id="UP000623010"/>
    </source>
</evidence>
<gene>
    <name evidence="1" type="ORF">GCM10010389_33830</name>
</gene>
<sequence>MWAAMSVPAVRVDAVIREHYPQAWQHLRNAQQAKTAMATLWSTLVEGGLVEESVVTHADGPGVISAWLAWPPGAQSELTELFRGCVRELWACLDALVTESVEAFSVQHRTRRPERPRFFPVADGLDGFRSLLAESCMDGTLRSHVAMVEDCQPFQDSDGNEVIDRIRRGLGYLLEWDRALDAEAVMGAWATPVSPQVRAAAPAVVESLQAAAPGALGEQGRVLARYQLGSYQSGCAVQAQAGTYVDLCFTEGFIPDDGEDTFDGRLTLVIEAVTRFAVSFAWLSSQVPGSRRILSAVRAGAADTWIEATRSSRHWSAEELAALASSDIGLGRVQDTDMLTLLVNTPSGAYERVIPHATPLRHHDRRGTAAETAVKDAAATWGLPDFVMAPIVERKGRGVREISDGLLVVGNRGVVVQIKAREVEPGAPERETSWVLKQLTAAGKQVQGTVRRLKAQGVRMVNGRGLSLSIDSPAIDWVGVTIIEHPGPPQGLAVPAHHDSTPVIALLRRDWEFLFNQLRSTHAVVGYLHRVGSSAPVLGGEPERYYELAAADAEAVPGAVDPSWTRRGGQPHSVPLLPAAPAGSDDDEAHIMVRIMLEDVATSPIGPDEREAWQRVLASLDSLPVGYRTDLGRFLLDALATVTEAEEGTTVWRMRTFIAGPGQDQLGFAVCSALTAHTRAAFSAWLQLRHHERGEHADLTSVGVLLTPRTDGYRDWDTTVHAISGAPELTDDELRTYQNLFNAPNAPQEQARDRRPENP</sequence>
<accession>A0A918VEY6</accession>